<evidence type="ECO:0000313" key="2">
    <source>
        <dbReference type="EMBL" id="TCZ58747.1"/>
    </source>
</evidence>
<protein>
    <submittedName>
        <fullName evidence="2">Uncharacterized protein</fullName>
    </submittedName>
</protein>
<evidence type="ECO:0000313" key="3">
    <source>
        <dbReference type="Proteomes" id="UP000295023"/>
    </source>
</evidence>
<keyword evidence="3" id="KW-1185">Reference proteome</keyword>
<dbReference type="Proteomes" id="UP000295023">
    <property type="component" value="Unassembled WGS sequence"/>
</dbReference>
<sequence length="117" mass="12812">MSGWLGLGSKAAAWPHRLDQLEKKLTGFIEAQTKTNGELIQLIHELRVDLTKLEGTIRETVSEAGRAAAATTAQMTHQIHSDMASVRERLARMEAMLESSRRPSPDGPGRPKLSSPP</sequence>
<comment type="caution">
    <text evidence="2">The sequence shown here is derived from an EMBL/GenBank/DDBJ whole genome shotgun (WGS) entry which is preliminary data.</text>
</comment>
<organism evidence="2 3">
    <name type="scientific">Roseicella aquatilis</name>
    <dbReference type="NCBI Taxonomy" id="2527868"/>
    <lineage>
        <taxon>Bacteria</taxon>
        <taxon>Pseudomonadati</taxon>
        <taxon>Pseudomonadota</taxon>
        <taxon>Alphaproteobacteria</taxon>
        <taxon>Acetobacterales</taxon>
        <taxon>Roseomonadaceae</taxon>
        <taxon>Roseicella</taxon>
    </lineage>
</organism>
<feature type="region of interest" description="Disordered" evidence="1">
    <location>
        <begin position="95"/>
        <end position="117"/>
    </location>
</feature>
<dbReference type="AlphaFoldDB" id="A0A4R4DGP5"/>
<reference evidence="2 3" key="1">
    <citation type="submission" date="2019-03" db="EMBL/GenBank/DDBJ databases">
        <title>Paracraurococcus aquatilis NE82 genome sequence.</title>
        <authorList>
            <person name="Zhao Y."/>
            <person name="Du Z."/>
        </authorList>
    </citation>
    <scope>NUCLEOTIDE SEQUENCE [LARGE SCALE GENOMIC DNA]</scope>
    <source>
        <strain evidence="2 3">NE82</strain>
    </source>
</reference>
<accession>A0A4R4DGP5</accession>
<name>A0A4R4DGP5_9PROT</name>
<gene>
    <name evidence="2" type="ORF">EXY23_16175</name>
</gene>
<evidence type="ECO:0000256" key="1">
    <source>
        <dbReference type="SAM" id="MobiDB-lite"/>
    </source>
</evidence>
<proteinExistence type="predicted"/>
<dbReference type="RefSeq" id="WP_132291469.1">
    <property type="nucleotide sequence ID" value="NZ_SKBM01000015.1"/>
</dbReference>
<dbReference type="EMBL" id="SKBM01000015">
    <property type="protein sequence ID" value="TCZ58747.1"/>
    <property type="molecule type" value="Genomic_DNA"/>
</dbReference>